<name>A0ACB6SFC8_9PLEO</name>
<dbReference type="Proteomes" id="UP000799754">
    <property type="component" value="Unassembled WGS sequence"/>
</dbReference>
<evidence type="ECO:0000313" key="2">
    <source>
        <dbReference type="Proteomes" id="UP000799754"/>
    </source>
</evidence>
<dbReference type="EMBL" id="MU006702">
    <property type="protein sequence ID" value="KAF2632668.1"/>
    <property type="molecule type" value="Genomic_DNA"/>
</dbReference>
<reference evidence="1" key="1">
    <citation type="journal article" date="2020" name="Stud. Mycol.">
        <title>101 Dothideomycetes genomes: a test case for predicting lifestyles and emergence of pathogens.</title>
        <authorList>
            <person name="Haridas S."/>
            <person name="Albert R."/>
            <person name="Binder M."/>
            <person name="Bloem J."/>
            <person name="Labutti K."/>
            <person name="Salamov A."/>
            <person name="Andreopoulos B."/>
            <person name="Baker S."/>
            <person name="Barry K."/>
            <person name="Bills G."/>
            <person name="Bluhm B."/>
            <person name="Cannon C."/>
            <person name="Castanera R."/>
            <person name="Culley D."/>
            <person name="Daum C."/>
            <person name="Ezra D."/>
            <person name="Gonzalez J."/>
            <person name="Henrissat B."/>
            <person name="Kuo A."/>
            <person name="Liang C."/>
            <person name="Lipzen A."/>
            <person name="Lutzoni F."/>
            <person name="Magnuson J."/>
            <person name="Mondo S."/>
            <person name="Nolan M."/>
            <person name="Ohm R."/>
            <person name="Pangilinan J."/>
            <person name="Park H.-J."/>
            <person name="Ramirez L."/>
            <person name="Alfaro M."/>
            <person name="Sun H."/>
            <person name="Tritt A."/>
            <person name="Yoshinaga Y."/>
            <person name="Zwiers L.-H."/>
            <person name="Turgeon B."/>
            <person name="Goodwin S."/>
            <person name="Spatafora J."/>
            <person name="Crous P."/>
            <person name="Grigoriev I."/>
        </authorList>
    </citation>
    <scope>NUCLEOTIDE SEQUENCE</scope>
    <source>
        <strain evidence="1">CBS 525.71</strain>
    </source>
</reference>
<gene>
    <name evidence="1" type="ORF">BU25DRAFT_417273</name>
</gene>
<comment type="caution">
    <text evidence="1">The sequence shown here is derived from an EMBL/GenBank/DDBJ whole genome shotgun (WGS) entry which is preliminary data.</text>
</comment>
<evidence type="ECO:0000313" key="1">
    <source>
        <dbReference type="EMBL" id="KAF2632668.1"/>
    </source>
</evidence>
<accession>A0ACB6SFC8</accession>
<protein>
    <submittedName>
        <fullName evidence="1">Uncharacterized protein</fullName>
    </submittedName>
</protein>
<proteinExistence type="predicted"/>
<sequence>MSKLEELLRPHSIEAVCAADRADGKSYILIDVGRDSKGRAVPSLERLKRKVDKCLVTDKKHVFAATKLYIIGDWNAAEPGEGQNERKKTLADAQEWKDGVDAIRDLIKAMGNLKELMRVWTSGLPFMASVFTELPPKLTKLVLDLSHHVRVVDNGATLTKLHIRPEDMKPLLKQTRLLELRLLGLRDSLQFIAWKTVYLNQLPGGMRILELQMNAMPIIRNNNNKWHMALDVRGLTVAQPGLLEKPYKGQDGKGGLHWSFGYGEYLDGDCIRKARIASGVEEAVPLPLQCLMLDGFVIDHLPFEHELTDIVLLACGEKCIDAGMRAPKTQAEPYNPWSKKVNDAACRILIQWPNWTGIFDTEGDQRDTHGDVVSQEAGLSTPYAEYAPLPPPQLPLTEKTLNMKDVGDALNNATKPDYFNIQPALLPLSGTDTPLGAVSNLSERGSEVPTPTALSIATTDEIRAVDGSITSGSGSAASSYILHANGASDSTPEISPISPSCNSSFENDGPPRGHKDI</sequence>
<keyword evidence="2" id="KW-1185">Reference proteome</keyword>
<organism evidence="1 2">
    <name type="scientific">Macroventuria anomochaeta</name>
    <dbReference type="NCBI Taxonomy" id="301207"/>
    <lineage>
        <taxon>Eukaryota</taxon>
        <taxon>Fungi</taxon>
        <taxon>Dikarya</taxon>
        <taxon>Ascomycota</taxon>
        <taxon>Pezizomycotina</taxon>
        <taxon>Dothideomycetes</taxon>
        <taxon>Pleosporomycetidae</taxon>
        <taxon>Pleosporales</taxon>
        <taxon>Pleosporineae</taxon>
        <taxon>Didymellaceae</taxon>
        <taxon>Macroventuria</taxon>
    </lineage>
</organism>